<dbReference type="HOGENOM" id="CLU_2318541_0_0_6"/>
<gene>
    <name evidence="1" type="ordered locus">Shal_0093</name>
</gene>
<dbReference type="AlphaFoldDB" id="B0TM76"/>
<dbReference type="STRING" id="458817.Shal_0093"/>
<dbReference type="eggNOG" id="ENOG5031EMB">
    <property type="taxonomic scope" value="Bacteria"/>
</dbReference>
<protein>
    <recommendedName>
        <fullName evidence="3">Lipoprotein</fullName>
    </recommendedName>
</protein>
<evidence type="ECO:0000313" key="1">
    <source>
        <dbReference type="EMBL" id="ABZ74669.1"/>
    </source>
</evidence>
<dbReference type="EMBL" id="CP000931">
    <property type="protein sequence ID" value="ABZ74669.1"/>
    <property type="molecule type" value="Genomic_DNA"/>
</dbReference>
<keyword evidence="2" id="KW-1185">Reference proteome</keyword>
<dbReference type="Proteomes" id="UP000001317">
    <property type="component" value="Chromosome"/>
</dbReference>
<evidence type="ECO:0000313" key="2">
    <source>
        <dbReference type="Proteomes" id="UP000001317"/>
    </source>
</evidence>
<reference evidence="1" key="1">
    <citation type="submission" date="2008-01" db="EMBL/GenBank/DDBJ databases">
        <title>Complete sequence of Shewanella halifaxensis HAW-EB4.</title>
        <authorList>
            <consortium name="US DOE Joint Genome Institute"/>
            <person name="Copeland A."/>
            <person name="Lucas S."/>
            <person name="Lapidus A."/>
            <person name="Glavina del Rio T."/>
            <person name="Dalin E."/>
            <person name="Tice H."/>
            <person name="Bruce D."/>
            <person name="Goodwin L."/>
            <person name="Pitluck S."/>
            <person name="Sims D."/>
            <person name="Brettin T."/>
            <person name="Detter J.C."/>
            <person name="Han C."/>
            <person name="Kuske C.R."/>
            <person name="Schmutz J."/>
            <person name="Larimer F."/>
            <person name="Land M."/>
            <person name="Hauser L."/>
            <person name="Kyrpides N."/>
            <person name="Kim E."/>
            <person name="Zhao J.-S."/>
            <person name="Richardson P."/>
        </authorList>
    </citation>
    <scope>NUCLEOTIDE SEQUENCE [LARGE SCALE GENOMIC DNA]</scope>
    <source>
        <strain evidence="1">HAW-EB4</strain>
    </source>
</reference>
<name>B0TM76_SHEHH</name>
<dbReference type="PROSITE" id="PS51257">
    <property type="entry name" value="PROKAR_LIPOPROTEIN"/>
    <property type="match status" value="1"/>
</dbReference>
<dbReference type="OrthoDB" id="6267667at2"/>
<dbReference type="KEGG" id="shl:Shal_0093"/>
<accession>B0TM76</accession>
<sequence>MKVSLLVVIFLSIVFVSACNSRSQEIDQQSIITDSHSDLPRKHLLCSSTPPILDTTKLKANLKERGLITEQMTEAEAEQIVVEYIRKRQKAFQDCKKGSQ</sequence>
<proteinExistence type="predicted"/>
<evidence type="ECO:0008006" key="3">
    <source>
        <dbReference type="Google" id="ProtNLM"/>
    </source>
</evidence>
<organism evidence="1 2">
    <name type="scientific">Shewanella halifaxensis (strain HAW-EB4)</name>
    <dbReference type="NCBI Taxonomy" id="458817"/>
    <lineage>
        <taxon>Bacteria</taxon>
        <taxon>Pseudomonadati</taxon>
        <taxon>Pseudomonadota</taxon>
        <taxon>Gammaproteobacteria</taxon>
        <taxon>Alteromonadales</taxon>
        <taxon>Shewanellaceae</taxon>
        <taxon>Shewanella</taxon>
    </lineage>
</organism>
<dbReference type="RefSeq" id="WP_012275226.1">
    <property type="nucleotide sequence ID" value="NC_010334.1"/>
</dbReference>